<evidence type="ECO:0000256" key="2">
    <source>
        <dbReference type="ARBA" id="ARBA00023210"/>
    </source>
</evidence>
<dbReference type="RefSeq" id="WP_123712617.1">
    <property type="nucleotide sequence ID" value="NZ_RKHR01000004.1"/>
</dbReference>
<feature type="coiled-coil region" evidence="3">
    <location>
        <begin position="5"/>
        <end position="42"/>
    </location>
</feature>
<keyword evidence="2" id="KW-0717">Septation</keyword>
<dbReference type="Proteomes" id="UP000275394">
    <property type="component" value="Unassembled WGS sequence"/>
</dbReference>
<organism evidence="4 5">
    <name type="scientific">Sinobacterium caligoides</name>
    <dbReference type="NCBI Taxonomy" id="933926"/>
    <lineage>
        <taxon>Bacteria</taxon>
        <taxon>Pseudomonadati</taxon>
        <taxon>Pseudomonadota</taxon>
        <taxon>Gammaproteobacteria</taxon>
        <taxon>Cellvibrionales</taxon>
        <taxon>Spongiibacteraceae</taxon>
        <taxon>Sinobacterium</taxon>
    </lineage>
</organism>
<evidence type="ECO:0000256" key="3">
    <source>
        <dbReference type="SAM" id="Coils"/>
    </source>
</evidence>
<name>A0A3N2DQA4_9GAMM</name>
<dbReference type="GO" id="GO:0043093">
    <property type="term" value="P:FtsZ-dependent cytokinesis"/>
    <property type="evidence" value="ECO:0007669"/>
    <property type="project" value="InterPro"/>
</dbReference>
<keyword evidence="2" id="KW-0131">Cell cycle</keyword>
<dbReference type="EMBL" id="RKHR01000004">
    <property type="protein sequence ID" value="ROS01862.1"/>
    <property type="molecule type" value="Genomic_DNA"/>
</dbReference>
<proteinExistence type="predicted"/>
<evidence type="ECO:0000256" key="1">
    <source>
        <dbReference type="ARBA" id="ARBA00023054"/>
    </source>
</evidence>
<dbReference type="Gene3D" id="1.20.5.340">
    <property type="match status" value="1"/>
</dbReference>
<dbReference type="GO" id="GO:0000917">
    <property type="term" value="P:division septum assembly"/>
    <property type="evidence" value="ECO:0007669"/>
    <property type="project" value="UniProtKB-KW"/>
</dbReference>
<accession>A0A3N2DQA4</accession>
<keyword evidence="2" id="KW-0132">Cell division</keyword>
<evidence type="ECO:0000313" key="4">
    <source>
        <dbReference type="EMBL" id="ROS01862.1"/>
    </source>
</evidence>
<dbReference type="AlphaFoldDB" id="A0A3N2DQA4"/>
<dbReference type="GO" id="GO:0005737">
    <property type="term" value="C:cytoplasm"/>
    <property type="evidence" value="ECO:0007669"/>
    <property type="project" value="InterPro"/>
</dbReference>
<keyword evidence="5" id="KW-1185">Reference proteome</keyword>
<comment type="caution">
    <text evidence="4">The sequence shown here is derived from an EMBL/GenBank/DDBJ whole genome shotgun (WGS) entry which is preliminary data.</text>
</comment>
<reference evidence="4 5" key="1">
    <citation type="submission" date="2018-11" db="EMBL/GenBank/DDBJ databases">
        <title>Genomic Encyclopedia of Type Strains, Phase IV (KMG-IV): sequencing the most valuable type-strain genomes for metagenomic binning, comparative biology and taxonomic classification.</title>
        <authorList>
            <person name="Goeker M."/>
        </authorList>
    </citation>
    <scope>NUCLEOTIDE SEQUENCE [LARGE SCALE GENOMIC DNA]</scope>
    <source>
        <strain evidence="4 5">DSM 100316</strain>
    </source>
</reference>
<dbReference type="Pfam" id="PF06005">
    <property type="entry name" value="ZapB"/>
    <property type="match status" value="1"/>
</dbReference>
<sequence length="72" mass="8298">MMQLLDDLEKKIILSKETIELLEMETAELREELAEAKAIAEENLVLKANQAKWEERLGNLMRHFKESSDAPA</sequence>
<dbReference type="InterPro" id="IPR009252">
    <property type="entry name" value="Cell_div_ZapB"/>
</dbReference>
<evidence type="ECO:0000313" key="5">
    <source>
        <dbReference type="Proteomes" id="UP000275394"/>
    </source>
</evidence>
<protein>
    <submittedName>
        <fullName evidence="4">Uncharacterized protein DUF904</fullName>
    </submittedName>
</protein>
<keyword evidence="1 3" id="KW-0175">Coiled coil</keyword>
<gene>
    <name evidence="4" type="ORF">EDC56_2311</name>
</gene>